<evidence type="ECO:0000256" key="1">
    <source>
        <dbReference type="SAM" id="Phobius"/>
    </source>
</evidence>
<gene>
    <name evidence="2" type="ORF">LCGC14_0319170</name>
</gene>
<keyword evidence="1" id="KW-0472">Membrane</keyword>
<evidence type="ECO:0000313" key="2">
    <source>
        <dbReference type="EMBL" id="KKN81454.1"/>
    </source>
</evidence>
<feature type="transmembrane region" description="Helical" evidence="1">
    <location>
        <begin position="46"/>
        <end position="67"/>
    </location>
</feature>
<keyword evidence="1" id="KW-0812">Transmembrane</keyword>
<evidence type="ECO:0008006" key="3">
    <source>
        <dbReference type="Google" id="ProtNLM"/>
    </source>
</evidence>
<keyword evidence="1" id="KW-1133">Transmembrane helix</keyword>
<reference evidence="2" key="1">
    <citation type="journal article" date="2015" name="Nature">
        <title>Complex archaea that bridge the gap between prokaryotes and eukaryotes.</title>
        <authorList>
            <person name="Spang A."/>
            <person name="Saw J.H."/>
            <person name="Jorgensen S.L."/>
            <person name="Zaremba-Niedzwiedzka K."/>
            <person name="Martijn J."/>
            <person name="Lind A.E."/>
            <person name="van Eijk R."/>
            <person name="Schleper C."/>
            <person name="Guy L."/>
            <person name="Ettema T.J."/>
        </authorList>
    </citation>
    <scope>NUCLEOTIDE SEQUENCE</scope>
</reference>
<protein>
    <recommendedName>
        <fullName evidence="3">DoxX family protein</fullName>
    </recommendedName>
</protein>
<accession>A0A0F9TQ55</accession>
<organism evidence="2">
    <name type="scientific">marine sediment metagenome</name>
    <dbReference type="NCBI Taxonomy" id="412755"/>
    <lineage>
        <taxon>unclassified sequences</taxon>
        <taxon>metagenomes</taxon>
        <taxon>ecological metagenomes</taxon>
    </lineage>
</organism>
<feature type="transmembrane region" description="Helical" evidence="1">
    <location>
        <begin position="79"/>
        <end position="97"/>
    </location>
</feature>
<name>A0A0F9TQ55_9ZZZZ</name>
<feature type="transmembrane region" description="Helical" evidence="1">
    <location>
        <begin position="117"/>
        <end position="133"/>
    </location>
</feature>
<proteinExistence type="predicted"/>
<dbReference type="EMBL" id="LAZR01000214">
    <property type="protein sequence ID" value="KKN81454.1"/>
    <property type="molecule type" value="Genomic_DNA"/>
</dbReference>
<dbReference type="AlphaFoldDB" id="A0A0F9TQ55"/>
<sequence>MKKLVKIITGILGFIMLMPGLAKFREPFKTFIYKHLTLISFPLPELMQYVVKFSEIGVGLAMLFLAFKGNSISRPVREKLFYLGNLTIFLMMIVAVYTHLHPDVPADVLPMGFKPPIMPISYIILVIVNVLLFRKSTNS</sequence>
<comment type="caution">
    <text evidence="2">The sequence shown here is derived from an EMBL/GenBank/DDBJ whole genome shotgun (WGS) entry which is preliminary data.</text>
</comment>